<evidence type="ECO:0000259" key="2">
    <source>
        <dbReference type="Pfam" id="PF18476"/>
    </source>
</evidence>
<dbReference type="AlphaFoldDB" id="A0A2K2G0T2"/>
<feature type="coiled-coil region" evidence="1">
    <location>
        <begin position="340"/>
        <end position="410"/>
    </location>
</feature>
<dbReference type="EMBL" id="LYMM01000033">
    <property type="protein sequence ID" value="PNU04604.1"/>
    <property type="molecule type" value="Genomic_DNA"/>
</dbReference>
<dbReference type="Pfam" id="PF18476">
    <property type="entry name" value="PIN_8"/>
    <property type="match status" value="1"/>
</dbReference>
<keyword evidence="4" id="KW-1185">Reference proteome</keyword>
<dbReference type="InterPro" id="IPR041578">
    <property type="entry name" value="PIN_8"/>
</dbReference>
<gene>
    <name evidence="3" type="ORF">A8V01_19540</name>
</gene>
<dbReference type="Proteomes" id="UP000236327">
    <property type="component" value="Unassembled WGS sequence"/>
</dbReference>
<keyword evidence="1" id="KW-0175">Coiled coil</keyword>
<evidence type="ECO:0000313" key="4">
    <source>
        <dbReference type="Proteomes" id="UP000236327"/>
    </source>
</evidence>
<name>A0A2K2G0T2_9SPHN</name>
<evidence type="ECO:0000313" key="3">
    <source>
        <dbReference type="EMBL" id="PNU04604.1"/>
    </source>
</evidence>
<protein>
    <recommendedName>
        <fullName evidence="2">PIN like domain-containing protein</fullName>
    </recommendedName>
</protein>
<organism evidence="3 4">
    <name type="scientific">Novosphingobium guangzhouense</name>
    <dbReference type="NCBI Taxonomy" id="1850347"/>
    <lineage>
        <taxon>Bacteria</taxon>
        <taxon>Pseudomonadati</taxon>
        <taxon>Pseudomonadota</taxon>
        <taxon>Alphaproteobacteria</taxon>
        <taxon>Sphingomonadales</taxon>
        <taxon>Sphingomonadaceae</taxon>
        <taxon>Novosphingobium</taxon>
    </lineage>
</organism>
<reference evidence="3 4" key="1">
    <citation type="submission" date="2016-05" db="EMBL/GenBank/DDBJ databases">
        <title>Complete genome sequence of Novosphingobium guangzhouense SA925(T).</title>
        <authorList>
            <person name="Sha S."/>
        </authorList>
    </citation>
    <scope>NUCLEOTIDE SEQUENCE [LARGE SCALE GENOMIC DNA]</scope>
    <source>
        <strain evidence="3 4">SA925</strain>
    </source>
</reference>
<evidence type="ECO:0000256" key="1">
    <source>
        <dbReference type="SAM" id="Coils"/>
    </source>
</evidence>
<comment type="caution">
    <text evidence="3">The sequence shown here is derived from an EMBL/GenBank/DDBJ whole genome shotgun (WGS) entry which is preliminary data.</text>
</comment>
<sequence>MIVADKAQGNKPVAEQATDRDAFWLTDLYPDAQALFRHEQPKLSDISDKCIVVLDANVLLFPFEMQSASVTEIEKVYTRLAKEGRLIIPGQAAREFYKNRSGKIAAIADAVDGFVERAKKPVFDKTIPLLEDDKDYAEAKALAVEIINKGKDIVKKLSAVNERLKDEVGGDRVSSIYRKVLTDCVCELNLNEEQRAEIKAEVARRAQLEIAPGFKDHGKEDGGVGDYIIWKTILREAKQRGAHCIFVTEEKKPDWFVKRKGAFQPRPELLDEFRAETLGKSVHLIPLSGLLSVFKASDEVVQEVQELEERNRVVVTDAEIANMRKHRILHDRVKRNRAAYRNLRDHVDVLRNEYAKVTSEVDALSSFAMDAPEENNKRFFEALTNAKRHQATAGRQLQEAEDELREVRRAMKNDLPRMHLPEQAYLFGGADAQAIDGDLDD</sequence>
<proteinExistence type="predicted"/>
<accession>A0A2K2G0T2</accession>
<feature type="domain" description="PIN like" evidence="2">
    <location>
        <begin position="51"/>
        <end position="269"/>
    </location>
</feature>